<sequence length="64" mass="6984">ITITTITNLVRVLEGLTEATGQEILSELREVILGNLLSIDPNEQIYIPRARGAKDLPLDTDGPI</sequence>
<dbReference type="AlphaFoldDB" id="A0A367LGN6"/>
<reference evidence="1 2" key="1">
    <citation type="journal article" date="2015" name="BMC Genomics">
        <title>Insights from the genome of Ophiocordyceps polyrhachis-furcata to pathogenicity and host specificity in insect fungi.</title>
        <authorList>
            <person name="Wichadakul D."/>
            <person name="Kobmoo N."/>
            <person name="Ingsriswang S."/>
            <person name="Tangphatsornruang S."/>
            <person name="Chantasingh D."/>
            <person name="Luangsa-ard J.J."/>
            <person name="Eurwilaichitr L."/>
        </authorList>
    </citation>
    <scope>NUCLEOTIDE SEQUENCE [LARGE SCALE GENOMIC DNA]</scope>
    <source>
        <strain evidence="1 2">BCC 54312</strain>
    </source>
</reference>
<comment type="caution">
    <text evidence="1">The sequence shown here is derived from an EMBL/GenBank/DDBJ whole genome shotgun (WGS) entry which is preliminary data.</text>
</comment>
<gene>
    <name evidence="1" type="ORF">L249_5626</name>
</gene>
<organism evidence="1 2">
    <name type="scientific">Ophiocordyceps polyrhachis-furcata BCC 54312</name>
    <dbReference type="NCBI Taxonomy" id="1330021"/>
    <lineage>
        <taxon>Eukaryota</taxon>
        <taxon>Fungi</taxon>
        <taxon>Dikarya</taxon>
        <taxon>Ascomycota</taxon>
        <taxon>Pezizomycotina</taxon>
        <taxon>Sordariomycetes</taxon>
        <taxon>Hypocreomycetidae</taxon>
        <taxon>Hypocreales</taxon>
        <taxon>Ophiocordycipitaceae</taxon>
        <taxon>Ophiocordyceps</taxon>
    </lineage>
</organism>
<accession>A0A367LGN6</accession>
<feature type="non-terminal residue" evidence="1">
    <location>
        <position position="1"/>
    </location>
</feature>
<protein>
    <submittedName>
        <fullName evidence="1">Uncharacterized protein</fullName>
    </submittedName>
</protein>
<proteinExistence type="predicted"/>
<keyword evidence="2" id="KW-1185">Reference proteome</keyword>
<name>A0A367LGN6_9HYPO</name>
<dbReference type="Proteomes" id="UP000253664">
    <property type="component" value="Unassembled WGS sequence"/>
</dbReference>
<evidence type="ECO:0000313" key="2">
    <source>
        <dbReference type="Proteomes" id="UP000253664"/>
    </source>
</evidence>
<dbReference type="EMBL" id="LKCN02000006">
    <property type="protein sequence ID" value="RCI13578.1"/>
    <property type="molecule type" value="Genomic_DNA"/>
</dbReference>
<evidence type="ECO:0000313" key="1">
    <source>
        <dbReference type="EMBL" id="RCI13578.1"/>
    </source>
</evidence>